<feature type="non-terminal residue" evidence="1">
    <location>
        <position position="1"/>
    </location>
</feature>
<dbReference type="GO" id="GO:0061630">
    <property type="term" value="F:ubiquitin protein ligase activity"/>
    <property type="evidence" value="ECO:0007669"/>
    <property type="project" value="TreeGrafter"/>
</dbReference>
<dbReference type="PANTHER" id="PTHR36754:SF2">
    <property type="entry name" value="E3 UBIQUITIN-PROTEIN LIGASE TRIM37"/>
    <property type="match status" value="1"/>
</dbReference>
<dbReference type="GO" id="GO:0070842">
    <property type="term" value="P:aggresome assembly"/>
    <property type="evidence" value="ECO:0007669"/>
    <property type="project" value="TreeGrafter"/>
</dbReference>
<proteinExistence type="predicted"/>
<dbReference type="EMBL" id="GECZ01020024">
    <property type="protein sequence ID" value="JAS49745.1"/>
    <property type="molecule type" value="Transcribed_RNA"/>
</dbReference>
<dbReference type="GO" id="GO:0031625">
    <property type="term" value="F:ubiquitin protein ligase binding"/>
    <property type="evidence" value="ECO:0007669"/>
    <property type="project" value="TreeGrafter"/>
</dbReference>
<organism evidence="1">
    <name type="scientific">Cuerna arida</name>
    <dbReference type="NCBI Taxonomy" id="1464854"/>
    <lineage>
        <taxon>Eukaryota</taxon>
        <taxon>Metazoa</taxon>
        <taxon>Ecdysozoa</taxon>
        <taxon>Arthropoda</taxon>
        <taxon>Hexapoda</taxon>
        <taxon>Insecta</taxon>
        <taxon>Pterygota</taxon>
        <taxon>Neoptera</taxon>
        <taxon>Paraneoptera</taxon>
        <taxon>Hemiptera</taxon>
        <taxon>Auchenorrhyncha</taxon>
        <taxon>Membracoidea</taxon>
        <taxon>Cicadellidae</taxon>
        <taxon>Cicadellinae</taxon>
        <taxon>Proconiini</taxon>
        <taxon>Cuerna</taxon>
    </lineage>
</organism>
<name>A0A1B6FHS9_9HEMI</name>
<dbReference type="GO" id="GO:0005164">
    <property type="term" value="F:tumor necrosis factor receptor binding"/>
    <property type="evidence" value="ECO:0007669"/>
    <property type="project" value="TreeGrafter"/>
</dbReference>
<gene>
    <name evidence="1" type="ORF">g.50585</name>
</gene>
<dbReference type="AlphaFoldDB" id="A0A1B6FHS9"/>
<reference evidence="1" key="1">
    <citation type="submission" date="2015-11" db="EMBL/GenBank/DDBJ databases">
        <title>De novo transcriptome assembly of four potential Pierce s Disease insect vectors from Arizona vineyards.</title>
        <authorList>
            <person name="Tassone E.E."/>
        </authorList>
    </citation>
    <scope>NUCLEOTIDE SEQUENCE</scope>
</reference>
<dbReference type="GO" id="GO:0005778">
    <property type="term" value="C:peroxisomal membrane"/>
    <property type="evidence" value="ECO:0007669"/>
    <property type="project" value="TreeGrafter"/>
</dbReference>
<accession>A0A1B6FHS9</accession>
<dbReference type="PANTHER" id="PTHR36754">
    <property type="entry name" value="E3 UBIQUITIN-PROTEIN LIGASE TRIM37"/>
    <property type="match status" value="1"/>
</dbReference>
<dbReference type="GO" id="GO:0006513">
    <property type="term" value="P:protein monoubiquitination"/>
    <property type="evidence" value="ECO:0007669"/>
    <property type="project" value="TreeGrafter"/>
</dbReference>
<protein>
    <submittedName>
        <fullName evidence="1">Uncharacterized protein</fullName>
    </submittedName>
</protein>
<evidence type="ECO:0000313" key="1">
    <source>
        <dbReference type="EMBL" id="JAS49745.1"/>
    </source>
</evidence>
<dbReference type="GO" id="GO:0016235">
    <property type="term" value="C:aggresome"/>
    <property type="evidence" value="ECO:0007669"/>
    <property type="project" value="TreeGrafter"/>
</dbReference>
<feature type="non-terminal residue" evidence="1">
    <location>
        <position position="128"/>
    </location>
</feature>
<dbReference type="GO" id="GO:0051865">
    <property type="term" value="P:protein autoubiquitination"/>
    <property type="evidence" value="ECO:0007669"/>
    <property type="project" value="TreeGrafter"/>
</dbReference>
<sequence length="128" mass="14795">QCALWSGTHSGHTFKPLEEVYGIYRNNLKMSLSKLRLHFIQLSSLSRNRRKYVHKSIAEKNEVYRDLHTKVSSIIDKFEFKIENQIFEMITHQVDIDDEVEKVNNLVSSVEQGLLVFSQAELIVASAS</sequence>
<dbReference type="InterPro" id="IPR053003">
    <property type="entry name" value="TRIM_RBCC_E3_ubiq-ligases"/>
</dbReference>